<dbReference type="OrthoDB" id="1751882at2759"/>
<protein>
    <submittedName>
        <fullName evidence="2">Uncharacterized protein</fullName>
    </submittedName>
</protein>
<organism evidence="2 3">
    <name type="scientific">Pyrus ussuriensis x Pyrus communis</name>
    <dbReference type="NCBI Taxonomy" id="2448454"/>
    <lineage>
        <taxon>Eukaryota</taxon>
        <taxon>Viridiplantae</taxon>
        <taxon>Streptophyta</taxon>
        <taxon>Embryophyta</taxon>
        <taxon>Tracheophyta</taxon>
        <taxon>Spermatophyta</taxon>
        <taxon>Magnoliopsida</taxon>
        <taxon>eudicotyledons</taxon>
        <taxon>Gunneridae</taxon>
        <taxon>Pentapetalae</taxon>
        <taxon>rosids</taxon>
        <taxon>fabids</taxon>
        <taxon>Rosales</taxon>
        <taxon>Rosaceae</taxon>
        <taxon>Amygdaloideae</taxon>
        <taxon>Maleae</taxon>
        <taxon>Pyrus</taxon>
    </lineage>
</organism>
<name>A0A5N5GIR1_9ROSA</name>
<accession>A0A5N5GIR1</accession>
<evidence type="ECO:0000313" key="2">
    <source>
        <dbReference type="EMBL" id="KAB2615017.1"/>
    </source>
</evidence>
<feature type="compositionally biased region" description="Basic residues" evidence="1">
    <location>
        <begin position="39"/>
        <end position="48"/>
    </location>
</feature>
<keyword evidence="3" id="KW-1185">Reference proteome</keyword>
<comment type="caution">
    <text evidence="2">The sequence shown here is derived from an EMBL/GenBank/DDBJ whole genome shotgun (WGS) entry which is preliminary data.</text>
</comment>
<dbReference type="AlphaFoldDB" id="A0A5N5GIR1"/>
<dbReference type="EMBL" id="SMOL01000402">
    <property type="protein sequence ID" value="KAB2615017.1"/>
    <property type="molecule type" value="Genomic_DNA"/>
</dbReference>
<feature type="compositionally biased region" description="Polar residues" evidence="1">
    <location>
        <begin position="177"/>
        <end position="205"/>
    </location>
</feature>
<proteinExistence type="predicted"/>
<gene>
    <name evidence="2" type="ORF">D8674_021605</name>
</gene>
<feature type="region of interest" description="Disordered" evidence="1">
    <location>
        <begin position="169"/>
        <end position="205"/>
    </location>
</feature>
<evidence type="ECO:0000256" key="1">
    <source>
        <dbReference type="SAM" id="MobiDB-lite"/>
    </source>
</evidence>
<reference evidence="2 3" key="1">
    <citation type="submission" date="2019-09" db="EMBL/GenBank/DDBJ databases">
        <authorList>
            <person name="Ou C."/>
        </authorList>
    </citation>
    <scope>NUCLEOTIDE SEQUENCE [LARGE SCALE GENOMIC DNA]</scope>
    <source>
        <strain evidence="2">S2</strain>
        <tissue evidence="2">Leaf</tissue>
    </source>
</reference>
<reference evidence="3" key="2">
    <citation type="submission" date="2019-10" db="EMBL/GenBank/DDBJ databases">
        <title>A de novo genome assembly of a pear dwarfing rootstock.</title>
        <authorList>
            <person name="Wang F."/>
            <person name="Wang J."/>
            <person name="Li S."/>
            <person name="Zhang Y."/>
            <person name="Fang M."/>
            <person name="Ma L."/>
            <person name="Zhao Y."/>
            <person name="Jiang S."/>
        </authorList>
    </citation>
    <scope>NUCLEOTIDE SEQUENCE [LARGE SCALE GENOMIC DNA]</scope>
</reference>
<dbReference type="Proteomes" id="UP000327157">
    <property type="component" value="Chromosome 3"/>
</dbReference>
<sequence>MVTSTPCSTYQEFFEVLLRVEDSENAPNDSDEEEEKGQSSHRPRKTQNFKRNGTSSGLSSGGLSSTMPRRGSRSSGGSQFHRQRDSNSFGALLCQRCNNWHFGECRRAVPLQQIQGPRGYTPMGYGGTYHYHGDVAPYSSRAYQYPIDPYYQSGYTPYQGDYTPYAPYQGGGPQWYTGGQSQNSDVASSNAGSTRQPNQPSQGQC</sequence>
<reference evidence="2 3" key="3">
    <citation type="submission" date="2019-11" db="EMBL/GenBank/DDBJ databases">
        <title>A de novo genome assembly of a pear dwarfing rootstock.</title>
        <authorList>
            <person name="Wang F."/>
            <person name="Wang J."/>
            <person name="Li S."/>
            <person name="Zhang Y."/>
            <person name="Fang M."/>
            <person name="Ma L."/>
            <person name="Zhao Y."/>
            <person name="Jiang S."/>
        </authorList>
    </citation>
    <scope>NUCLEOTIDE SEQUENCE [LARGE SCALE GENOMIC DNA]</scope>
    <source>
        <strain evidence="2">S2</strain>
        <tissue evidence="2">Leaf</tissue>
    </source>
</reference>
<feature type="compositionally biased region" description="Low complexity" evidence="1">
    <location>
        <begin position="53"/>
        <end position="66"/>
    </location>
</feature>
<evidence type="ECO:0000313" key="3">
    <source>
        <dbReference type="Proteomes" id="UP000327157"/>
    </source>
</evidence>
<feature type="region of interest" description="Disordered" evidence="1">
    <location>
        <begin position="20"/>
        <end position="83"/>
    </location>
</feature>